<proteinExistence type="predicted"/>
<sequence length="81" mass="9645">MSTLTYRRLVEELSFSELNVEIIKYPLAHLHLLQLELVYNYELPESRNDEMSLHIIPSPRSTDTYTPWNTAVNFGSYEYKY</sequence>
<evidence type="ECO:0000313" key="1">
    <source>
        <dbReference type="EMBL" id="KAI6649857.1"/>
    </source>
</evidence>
<dbReference type="AlphaFoldDB" id="A0AAV7JM32"/>
<comment type="caution">
    <text evidence="1">The sequence shown here is derived from an EMBL/GenBank/DDBJ whole genome shotgun (WGS) entry which is preliminary data.</text>
</comment>
<gene>
    <name evidence="1" type="ORF">LOD99_6407</name>
</gene>
<evidence type="ECO:0000313" key="2">
    <source>
        <dbReference type="Proteomes" id="UP001165289"/>
    </source>
</evidence>
<organism evidence="1 2">
    <name type="scientific">Oopsacas minuta</name>
    <dbReference type="NCBI Taxonomy" id="111878"/>
    <lineage>
        <taxon>Eukaryota</taxon>
        <taxon>Metazoa</taxon>
        <taxon>Porifera</taxon>
        <taxon>Hexactinellida</taxon>
        <taxon>Hexasterophora</taxon>
        <taxon>Lyssacinosida</taxon>
        <taxon>Leucopsacidae</taxon>
        <taxon>Oopsacas</taxon>
    </lineage>
</organism>
<protein>
    <submittedName>
        <fullName evidence="1">Uncharacterized protein</fullName>
    </submittedName>
</protein>
<dbReference type="EMBL" id="JAKMXF010000317">
    <property type="protein sequence ID" value="KAI6649857.1"/>
    <property type="molecule type" value="Genomic_DNA"/>
</dbReference>
<dbReference type="Proteomes" id="UP001165289">
    <property type="component" value="Unassembled WGS sequence"/>
</dbReference>
<name>A0AAV7JM32_9METZ</name>
<reference evidence="1 2" key="1">
    <citation type="journal article" date="2023" name="BMC Biol.">
        <title>The compact genome of the sponge Oopsacas minuta (Hexactinellida) is lacking key metazoan core genes.</title>
        <authorList>
            <person name="Santini S."/>
            <person name="Schenkelaars Q."/>
            <person name="Jourda C."/>
            <person name="Duchesne M."/>
            <person name="Belahbib H."/>
            <person name="Rocher C."/>
            <person name="Selva M."/>
            <person name="Riesgo A."/>
            <person name="Vervoort M."/>
            <person name="Leys S.P."/>
            <person name="Kodjabachian L."/>
            <person name="Le Bivic A."/>
            <person name="Borchiellini C."/>
            <person name="Claverie J.M."/>
            <person name="Renard E."/>
        </authorList>
    </citation>
    <scope>NUCLEOTIDE SEQUENCE [LARGE SCALE GENOMIC DNA]</scope>
    <source>
        <strain evidence="1">SPO-2</strain>
    </source>
</reference>
<keyword evidence="2" id="KW-1185">Reference proteome</keyword>
<accession>A0AAV7JM32</accession>